<dbReference type="PANTHER" id="PTHR11081">
    <property type="entry name" value="FLAP ENDONUCLEASE FAMILY MEMBER"/>
    <property type="match status" value="1"/>
</dbReference>
<evidence type="ECO:0000313" key="4">
    <source>
        <dbReference type="Proteomes" id="UP001174909"/>
    </source>
</evidence>
<keyword evidence="1" id="KW-0234">DNA repair</keyword>
<name>A0AA35RRQ2_GEOBA</name>
<dbReference type="GO" id="GO:0006298">
    <property type="term" value="P:mismatch repair"/>
    <property type="evidence" value="ECO:0007669"/>
    <property type="project" value="TreeGrafter"/>
</dbReference>
<keyword evidence="1 3" id="KW-0269">Exonuclease</keyword>
<dbReference type="Proteomes" id="UP001174909">
    <property type="component" value="Unassembled WGS sequence"/>
</dbReference>
<dbReference type="GO" id="GO:0035312">
    <property type="term" value="F:5'-3' DNA exonuclease activity"/>
    <property type="evidence" value="ECO:0007669"/>
    <property type="project" value="UniProtKB-UniRule"/>
</dbReference>
<proteinExistence type="inferred from homology"/>
<dbReference type="GO" id="GO:0003677">
    <property type="term" value="F:DNA binding"/>
    <property type="evidence" value="ECO:0007669"/>
    <property type="project" value="UniProtKB-UniRule"/>
</dbReference>
<dbReference type="GO" id="GO:0005634">
    <property type="term" value="C:nucleus"/>
    <property type="evidence" value="ECO:0007669"/>
    <property type="project" value="UniProtKB-SubCell"/>
</dbReference>
<keyword evidence="4" id="KW-1185">Reference proteome</keyword>
<protein>
    <recommendedName>
        <fullName evidence="1">Exonuclease 1</fullName>
        <ecNumber evidence="1">3.1.-.-</ecNumber>
    </recommendedName>
</protein>
<comment type="similarity">
    <text evidence="1">Belongs to the XPG/RAD2 endonuclease family. EXO1 subfamily.</text>
</comment>
<keyword evidence="1" id="KW-0238">DNA-binding</keyword>
<keyword evidence="1" id="KW-0479">Metal-binding</keyword>
<comment type="caution">
    <text evidence="3">The sequence shown here is derived from an EMBL/GenBank/DDBJ whole genome shotgun (WGS) entry which is preliminary data.</text>
</comment>
<dbReference type="Pfam" id="PF00752">
    <property type="entry name" value="XPG_N"/>
    <property type="match status" value="1"/>
</dbReference>
<keyword evidence="1" id="KW-0539">Nucleus</keyword>
<dbReference type="InterPro" id="IPR029060">
    <property type="entry name" value="PIN-like_dom_sf"/>
</dbReference>
<gene>
    <name evidence="3" type="ORF">GBAR_LOCUS9862</name>
</gene>
<dbReference type="GO" id="GO:0006310">
    <property type="term" value="P:DNA recombination"/>
    <property type="evidence" value="ECO:0007669"/>
    <property type="project" value="TreeGrafter"/>
</dbReference>
<evidence type="ECO:0000256" key="1">
    <source>
        <dbReference type="RuleBase" id="RU910737"/>
    </source>
</evidence>
<sequence>MGIQGLLPFLKEIQRDVHVSSFRGRRVAVDAYCWLHRGAYSCALQLVMKTEKLESLPFIKYCMKRLTCC</sequence>
<dbReference type="SMART" id="SM00485">
    <property type="entry name" value="XPGN"/>
    <property type="match status" value="1"/>
</dbReference>
<evidence type="ECO:0000313" key="3">
    <source>
        <dbReference type="EMBL" id="CAI8015979.1"/>
    </source>
</evidence>
<keyword evidence="1" id="KW-0267">Excision nuclease</keyword>
<keyword evidence="1" id="KW-0540">Nuclease</keyword>
<comment type="function">
    <text evidence="1">5'-&gt;3' double-stranded DNA exonuclease which may also possess a cryptic 3'-&gt;5' double-stranded DNA exonuclease activity. Functions in DNA mismatch repair.</text>
</comment>
<dbReference type="PANTHER" id="PTHR11081:SF8">
    <property type="entry name" value="EXONUCLEASE 1"/>
    <property type="match status" value="1"/>
</dbReference>
<evidence type="ECO:0000259" key="2">
    <source>
        <dbReference type="SMART" id="SM00485"/>
    </source>
</evidence>
<accession>A0AA35RRQ2</accession>
<dbReference type="GO" id="GO:0046872">
    <property type="term" value="F:metal ion binding"/>
    <property type="evidence" value="ECO:0007669"/>
    <property type="project" value="UniProtKB-UniRule"/>
</dbReference>
<dbReference type="AlphaFoldDB" id="A0AA35RRQ2"/>
<dbReference type="SUPFAM" id="SSF88723">
    <property type="entry name" value="PIN domain-like"/>
    <property type="match status" value="1"/>
</dbReference>
<keyword evidence="1" id="KW-0228">DNA excision</keyword>
<comment type="subcellular location">
    <subcellularLocation>
        <location evidence="1">Nucleus</location>
    </subcellularLocation>
</comment>
<dbReference type="InterPro" id="IPR006085">
    <property type="entry name" value="XPG_DNA_repair_N"/>
</dbReference>
<keyword evidence="1" id="KW-0460">Magnesium</keyword>
<keyword evidence="1" id="KW-0227">DNA damage</keyword>
<dbReference type="EC" id="3.1.-.-" evidence="1"/>
<dbReference type="Gene3D" id="3.40.50.1010">
    <property type="entry name" value="5'-nuclease"/>
    <property type="match status" value="1"/>
</dbReference>
<dbReference type="EMBL" id="CASHTH010001484">
    <property type="protein sequence ID" value="CAI8015979.1"/>
    <property type="molecule type" value="Genomic_DNA"/>
</dbReference>
<dbReference type="InterPro" id="IPR006084">
    <property type="entry name" value="XPG/Rad2"/>
</dbReference>
<comment type="cofactor">
    <cofactor evidence="1">
        <name>Mg(2+)</name>
        <dbReference type="ChEBI" id="CHEBI:18420"/>
    </cofactor>
    <text evidence="1">Binds 2 magnesium ions per subunit. They probably participate in the reaction catalyzed by the enzyme. May bind an additional third magnesium ion after substrate binding.</text>
</comment>
<organism evidence="3 4">
    <name type="scientific">Geodia barretti</name>
    <name type="common">Barrett's horny sponge</name>
    <dbReference type="NCBI Taxonomy" id="519541"/>
    <lineage>
        <taxon>Eukaryota</taxon>
        <taxon>Metazoa</taxon>
        <taxon>Porifera</taxon>
        <taxon>Demospongiae</taxon>
        <taxon>Heteroscleromorpha</taxon>
        <taxon>Tetractinellida</taxon>
        <taxon>Astrophorina</taxon>
        <taxon>Geodiidae</taxon>
        <taxon>Geodia</taxon>
    </lineage>
</organism>
<keyword evidence="1" id="KW-0378">Hydrolase</keyword>
<dbReference type="GO" id="GO:0017108">
    <property type="term" value="F:5'-flap endonuclease activity"/>
    <property type="evidence" value="ECO:0007669"/>
    <property type="project" value="TreeGrafter"/>
</dbReference>
<feature type="domain" description="XPG N-terminal" evidence="2">
    <location>
        <begin position="1"/>
        <end position="66"/>
    </location>
</feature>
<reference evidence="3" key="1">
    <citation type="submission" date="2023-03" db="EMBL/GenBank/DDBJ databases">
        <authorList>
            <person name="Steffen K."/>
            <person name="Cardenas P."/>
        </authorList>
    </citation>
    <scope>NUCLEOTIDE SEQUENCE</scope>
</reference>